<dbReference type="Gene3D" id="3.40.50.40">
    <property type="match status" value="1"/>
</dbReference>
<feature type="active site" description="O-isoaspartyl threonine intermediate" evidence="5">
    <location>
        <position position="12"/>
    </location>
</feature>
<evidence type="ECO:0000256" key="5">
    <source>
        <dbReference type="PIRSR" id="PIRSR001220-1"/>
    </source>
</evidence>
<evidence type="ECO:0000259" key="11">
    <source>
        <dbReference type="Pfam" id="PF17763"/>
    </source>
</evidence>
<evidence type="ECO:0000256" key="9">
    <source>
        <dbReference type="SAM" id="MobiDB-lite"/>
    </source>
</evidence>
<dbReference type="PIRSF" id="PIRSF500176">
    <property type="entry name" value="L_ASNase"/>
    <property type="match status" value="1"/>
</dbReference>
<dbReference type="SUPFAM" id="SSF53774">
    <property type="entry name" value="Glutaminase/Asparaginase"/>
    <property type="match status" value="1"/>
</dbReference>
<dbReference type="EC" id="3.5.1.1" evidence="2"/>
<dbReference type="Pfam" id="PF17763">
    <property type="entry name" value="Asparaginase_C"/>
    <property type="match status" value="1"/>
</dbReference>
<dbReference type="PROSITE" id="PS00917">
    <property type="entry name" value="ASN_GLN_ASE_2"/>
    <property type="match status" value="1"/>
</dbReference>
<dbReference type="PROSITE" id="PS00144">
    <property type="entry name" value="ASN_GLN_ASE_1"/>
    <property type="match status" value="1"/>
</dbReference>
<evidence type="ECO:0000256" key="7">
    <source>
        <dbReference type="PROSITE-ProRule" id="PRU10099"/>
    </source>
</evidence>
<evidence type="ECO:0000313" key="13">
    <source>
        <dbReference type="Proteomes" id="UP000199207"/>
    </source>
</evidence>
<evidence type="ECO:0000256" key="6">
    <source>
        <dbReference type="PIRSR" id="PIRSR001220-2"/>
    </source>
</evidence>
<dbReference type="OrthoDB" id="9788068at2"/>
<feature type="binding site" evidence="6">
    <location>
        <position position="53"/>
    </location>
    <ligand>
        <name>substrate</name>
    </ligand>
</feature>
<dbReference type="InterPro" id="IPR027474">
    <property type="entry name" value="L-asparaginase_N"/>
</dbReference>
<evidence type="ECO:0000256" key="1">
    <source>
        <dbReference type="ARBA" id="ARBA00010518"/>
    </source>
</evidence>
<feature type="binding site" evidence="6">
    <location>
        <begin position="86"/>
        <end position="87"/>
    </location>
    <ligand>
        <name>substrate</name>
    </ligand>
</feature>
<dbReference type="InterPro" id="IPR004550">
    <property type="entry name" value="AsnASE_II"/>
</dbReference>
<dbReference type="Proteomes" id="UP000199207">
    <property type="component" value="Unassembled WGS sequence"/>
</dbReference>
<accession>A0A1I1K6J8</accession>
<organism evidence="12 13">
    <name type="scientific">Streptomyces aidingensis</name>
    <dbReference type="NCBI Taxonomy" id="910347"/>
    <lineage>
        <taxon>Bacteria</taxon>
        <taxon>Bacillati</taxon>
        <taxon>Actinomycetota</taxon>
        <taxon>Actinomycetes</taxon>
        <taxon>Kitasatosporales</taxon>
        <taxon>Streptomycetaceae</taxon>
        <taxon>Streptomyces</taxon>
    </lineage>
</organism>
<evidence type="ECO:0000259" key="10">
    <source>
        <dbReference type="Pfam" id="PF00710"/>
    </source>
</evidence>
<comment type="similarity">
    <text evidence="1">Belongs to the asparaginase 1 family.</text>
</comment>
<name>A0A1I1K6J8_9ACTN</name>
<comment type="catalytic activity">
    <reaction evidence="4">
        <text>L-asparagine + H2O = L-aspartate + NH4(+)</text>
        <dbReference type="Rhea" id="RHEA:21016"/>
        <dbReference type="ChEBI" id="CHEBI:15377"/>
        <dbReference type="ChEBI" id="CHEBI:28938"/>
        <dbReference type="ChEBI" id="CHEBI:29991"/>
        <dbReference type="ChEBI" id="CHEBI:58048"/>
        <dbReference type="EC" id="3.5.1.1"/>
    </reaction>
</comment>
<feature type="compositionally biased region" description="Low complexity" evidence="9">
    <location>
        <begin position="336"/>
        <end position="359"/>
    </location>
</feature>
<dbReference type="InterPro" id="IPR036152">
    <property type="entry name" value="Asp/glu_Ase-like_sf"/>
</dbReference>
<dbReference type="SFLD" id="SFLDS00057">
    <property type="entry name" value="Glutaminase/Asparaginase"/>
    <property type="match status" value="1"/>
</dbReference>
<protein>
    <recommendedName>
        <fullName evidence="2">asparaginase</fullName>
        <ecNumber evidence="2">3.5.1.1</ecNumber>
    </recommendedName>
</protein>
<evidence type="ECO:0000256" key="4">
    <source>
        <dbReference type="ARBA" id="ARBA00049366"/>
    </source>
</evidence>
<dbReference type="PANTHER" id="PTHR11707">
    <property type="entry name" value="L-ASPARAGINASE"/>
    <property type="match status" value="1"/>
</dbReference>
<dbReference type="InterPro" id="IPR006034">
    <property type="entry name" value="Asparaginase/glutaminase-like"/>
</dbReference>
<keyword evidence="3" id="KW-0378">Hydrolase</keyword>
<dbReference type="RefSeq" id="WP_093838375.1">
    <property type="nucleotide sequence ID" value="NZ_FOLM01000004.1"/>
</dbReference>
<gene>
    <name evidence="12" type="ORF">SAMN05421773_10487</name>
</gene>
<dbReference type="PIRSF" id="PIRSF001220">
    <property type="entry name" value="L-ASNase_gatD"/>
    <property type="match status" value="1"/>
</dbReference>
<dbReference type="STRING" id="910347.SAMN05421773_10487"/>
<sequence length="359" mass="35810">MARVVVISTGGTIASRWQGSGFAAEAGGRDVMAAAPVPEGVTVEVVDLFTVNSSRLTTAHQLTLVRTVHEVLADPGVTGVVVTHGTDTLEESAFLVDLHHGDPRPVVFTGAQRPLDSPDGDAAGNLHDALLTAASPAARGLGALVVFDGRIHAARGTVKTHTLAADAFADPSAPRIGHTGFGSITVQRRPHRPQPLPLPAPLTGPAPRIDLVMHHCDADPVLLDASVAAGARGLVLVGAGAGNATPEFAGAVAAAVSAGVLVAVTTRVPAGPVAEIYTGGGAVDLAAAGAVLTGTLRAGQARTAVLATLLAGVPAAERPALLRGLTGPHHPPAALPSPAQTPAQTRPRTPATGASLTAA</sequence>
<feature type="domain" description="Asparaginase/glutaminase C-terminal" evidence="11">
    <location>
        <begin position="208"/>
        <end position="311"/>
    </location>
</feature>
<dbReference type="CDD" id="cd08964">
    <property type="entry name" value="L-asparaginase_II"/>
    <property type="match status" value="1"/>
</dbReference>
<dbReference type="InterPro" id="IPR027475">
    <property type="entry name" value="Asparaginase/glutaminase_AS2"/>
</dbReference>
<dbReference type="InterPro" id="IPR040919">
    <property type="entry name" value="Asparaginase_C"/>
</dbReference>
<evidence type="ECO:0000256" key="8">
    <source>
        <dbReference type="PROSITE-ProRule" id="PRU10100"/>
    </source>
</evidence>
<dbReference type="InterPro" id="IPR027473">
    <property type="entry name" value="L-asparaginase_C"/>
</dbReference>
<feature type="active site" evidence="8">
    <location>
        <position position="86"/>
    </location>
</feature>
<dbReference type="Gene3D" id="3.40.50.1170">
    <property type="entry name" value="L-asparaginase, N-terminal domain"/>
    <property type="match status" value="1"/>
</dbReference>
<dbReference type="PANTHER" id="PTHR11707:SF28">
    <property type="entry name" value="60 KDA LYSOPHOSPHOLIPASE"/>
    <property type="match status" value="1"/>
</dbReference>
<dbReference type="Pfam" id="PF00710">
    <property type="entry name" value="Asparaginase"/>
    <property type="match status" value="1"/>
</dbReference>
<feature type="active site" evidence="7">
    <location>
        <position position="12"/>
    </location>
</feature>
<evidence type="ECO:0000256" key="3">
    <source>
        <dbReference type="ARBA" id="ARBA00022801"/>
    </source>
</evidence>
<evidence type="ECO:0000313" key="12">
    <source>
        <dbReference type="EMBL" id="SFC55882.1"/>
    </source>
</evidence>
<dbReference type="GO" id="GO:0004067">
    <property type="term" value="F:asparaginase activity"/>
    <property type="evidence" value="ECO:0007669"/>
    <property type="project" value="UniProtKB-UniRule"/>
</dbReference>
<keyword evidence="13" id="KW-1185">Reference proteome</keyword>
<dbReference type="InterPro" id="IPR020827">
    <property type="entry name" value="Asparaginase/glutaminase_AS1"/>
</dbReference>
<dbReference type="PRINTS" id="PR00139">
    <property type="entry name" value="ASNGLNASE"/>
</dbReference>
<feature type="region of interest" description="Disordered" evidence="9">
    <location>
        <begin position="322"/>
        <end position="359"/>
    </location>
</feature>
<dbReference type="InterPro" id="IPR037152">
    <property type="entry name" value="L-asparaginase_N_sf"/>
</dbReference>
<proteinExistence type="inferred from homology"/>
<dbReference type="SMART" id="SM00870">
    <property type="entry name" value="Asparaginase"/>
    <property type="match status" value="1"/>
</dbReference>
<evidence type="ECO:0000256" key="2">
    <source>
        <dbReference type="ARBA" id="ARBA00012920"/>
    </source>
</evidence>
<feature type="domain" description="L-asparaginase N-terminal" evidence="10">
    <location>
        <begin position="3"/>
        <end position="190"/>
    </location>
</feature>
<reference evidence="12 13" key="1">
    <citation type="submission" date="2016-10" db="EMBL/GenBank/DDBJ databases">
        <authorList>
            <person name="de Groot N.N."/>
        </authorList>
    </citation>
    <scope>NUCLEOTIDE SEQUENCE [LARGE SCALE GENOMIC DNA]</scope>
    <source>
        <strain evidence="12 13">CGMCC 4.5739</strain>
    </source>
</reference>
<dbReference type="AlphaFoldDB" id="A0A1I1K6J8"/>
<dbReference type="EMBL" id="FOLM01000004">
    <property type="protein sequence ID" value="SFC55882.1"/>
    <property type="molecule type" value="Genomic_DNA"/>
</dbReference>
<dbReference type="PROSITE" id="PS51732">
    <property type="entry name" value="ASN_GLN_ASE_3"/>
    <property type="match status" value="1"/>
</dbReference>
<dbReference type="GO" id="GO:0006528">
    <property type="term" value="P:asparagine metabolic process"/>
    <property type="evidence" value="ECO:0007669"/>
    <property type="project" value="InterPro"/>
</dbReference>